<dbReference type="InterPro" id="IPR001128">
    <property type="entry name" value="Cyt_P450"/>
</dbReference>
<keyword evidence="4 8" id="KW-0560">Oxidoreductase</keyword>
<dbReference type="PROSITE" id="PS00086">
    <property type="entry name" value="CYTOCHROME_P450"/>
    <property type="match status" value="1"/>
</dbReference>
<feature type="binding site" description="axial binding residue" evidence="7">
    <location>
        <position position="479"/>
    </location>
    <ligand>
        <name>heme</name>
        <dbReference type="ChEBI" id="CHEBI:30413"/>
    </ligand>
    <ligandPart>
        <name>Fe</name>
        <dbReference type="ChEBI" id="CHEBI:18248"/>
    </ligandPart>
</feature>
<keyword evidence="3 7" id="KW-0479">Metal-binding</keyword>
<protein>
    <submittedName>
        <fullName evidence="9">Dihydroxyvitamin D(3) 24-hydroxylase, mitochondrial</fullName>
    </submittedName>
</protein>
<dbReference type="PANTHER" id="PTHR24291:SF50">
    <property type="entry name" value="BIFUNCTIONAL ALBAFLAVENONE MONOOXYGENASE_TERPENE SYNTHASE"/>
    <property type="match status" value="1"/>
</dbReference>
<evidence type="ECO:0000256" key="3">
    <source>
        <dbReference type="ARBA" id="ARBA00022723"/>
    </source>
</evidence>
<dbReference type="InterPro" id="IPR050196">
    <property type="entry name" value="Cytochrome_P450_Monoox"/>
</dbReference>
<dbReference type="InterPro" id="IPR017972">
    <property type="entry name" value="Cyt_P450_CS"/>
</dbReference>
<dbReference type="PANTHER" id="PTHR24291">
    <property type="entry name" value="CYTOCHROME P450 FAMILY 4"/>
    <property type="match status" value="1"/>
</dbReference>
<evidence type="ECO:0000256" key="6">
    <source>
        <dbReference type="ARBA" id="ARBA00023033"/>
    </source>
</evidence>
<evidence type="ECO:0000313" key="9">
    <source>
        <dbReference type="EMBL" id="CAB9514751.1"/>
    </source>
</evidence>
<sequence>MVSLFLQLFEEQDLFTLSLLGFLLVSTTLFLVKRSMELKKPVPNLPSPPDSHWLLGHALTLISPPFFDNMAKLAVNSANEHGQVGFWMVNRPFIGITHWEDAREVERNEVVRDFPFVFERLLSRFVGKKSFVLLNGPEWKLYRAAVSKSLGPSFMLKTRSIAARLTQEWIQQQAYDENGAIVLDVFAMLKAHLVDVFGQAGFDRKFEAPARIAETYDNLTADFTSRLLDPFNPCAMFYQIPTTRNTKHRQDKQWLTNFLDSAAKQRLQEMAANNDEGQKFDDPFSRVLKAYLQHKKTNTEMTEAEHDKSLNDILTSLLLAGHDATSIVVTYSLYLLAKHPQYQQLCFEEIQQQQQQEDNDHCLDPSQLHYCRAVVSEAMRLYSPDPVATRQLQKDHTLKGGIVAPKGTTVMVNVCMMHRNPEFWPQPAEFRPDRWVCRSNDKEAWVPRDENNNKDDNNSTIAKANRNAFHPFSVGPRNCPGDKLGMDLTTIVLATLIKELEVSLLPNQPEVEPAFYGVVQKPRRGVTLKLSKRG</sequence>
<evidence type="ECO:0000256" key="4">
    <source>
        <dbReference type="ARBA" id="ARBA00023002"/>
    </source>
</evidence>
<organism evidence="9 10">
    <name type="scientific">Seminavis robusta</name>
    <dbReference type="NCBI Taxonomy" id="568900"/>
    <lineage>
        <taxon>Eukaryota</taxon>
        <taxon>Sar</taxon>
        <taxon>Stramenopiles</taxon>
        <taxon>Ochrophyta</taxon>
        <taxon>Bacillariophyta</taxon>
        <taxon>Bacillariophyceae</taxon>
        <taxon>Bacillariophycidae</taxon>
        <taxon>Naviculales</taxon>
        <taxon>Naviculaceae</taxon>
        <taxon>Seminavis</taxon>
    </lineage>
</organism>
<gene>
    <name evidence="9" type="ORF">SEMRO_672_G185030.1</name>
</gene>
<dbReference type="InterPro" id="IPR036396">
    <property type="entry name" value="Cyt_P450_sf"/>
</dbReference>
<dbReference type="Proteomes" id="UP001153069">
    <property type="component" value="Unassembled WGS sequence"/>
</dbReference>
<dbReference type="GO" id="GO:0020037">
    <property type="term" value="F:heme binding"/>
    <property type="evidence" value="ECO:0007669"/>
    <property type="project" value="InterPro"/>
</dbReference>
<dbReference type="PRINTS" id="PR00385">
    <property type="entry name" value="P450"/>
</dbReference>
<evidence type="ECO:0000256" key="2">
    <source>
        <dbReference type="ARBA" id="ARBA00022617"/>
    </source>
</evidence>
<dbReference type="SUPFAM" id="SSF48264">
    <property type="entry name" value="Cytochrome P450"/>
    <property type="match status" value="1"/>
</dbReference>
<evidence type="ECO:0000256" key="7">
    <source>
        <dbReference type="PIRSR" id="PIRSR602401-1"/>
    </source>
</evidence>
<reference evidence="9" key="1">
    <citation type="submission" date="2020-06" db="EMBL/GenBank/DDBJ databases">
        <authorList>
            <consortium name="Plant Systems Biology data submission"/>
        </authorList>
    </citation>
    <scope>NUCLEOTIDE SEQUENCE</scope>
    <source>
        <strain evidence="9">D6</strain>
    </source>
</reference>
<dbReference type="GO" id="GO:0016705">
    <property type="term" value="F:oxidoreductase activity, acting on paired donors, with incorporation or reduction of molecular oxygen"/>
    <property type="evidence" value="ECO:0007669"/>
    <property type="project" value="InterPro"/>
</dbReference>
<comment type="cofactor">
    <cofactor evidence="7">
        <name>heme</name>
        <dbReference type="ChEBI" id="CHEBI:30413"/>
    </cofactor>
</comment>
<evidence type="ECO:0000256" key="1">
    <source>
        <dbReference type="ARBA" id="ARBA00010617"/>
    </source>
</evidence>
<dbReference type="AlphaFoldDB" id="A0A9N8HI23"/>
<accession>A0A9N8HI23</accession>
<dbReference type="InterPro" id="IPR002401">
    <property type="entry name" value="Cyt_P450_E_grp-I"/>
</dbReference>
<dbReference type="GO" id="GO:0005506">
    <property type="term" value="F:iron ion binding"/>
    <property type="evidence" value="ECO:0007669"/>
    <property type="project" value="InterPro"/>
</dbReference>
<keyword evidence="6 8" id="KW-0503">Monooxygenase</keyword>
<comment type="similarity">
    <text evidence="1 8">Belongs to the cytochrome P450 family.</text>
</comment>
<dbReference type="CDD" id="cd00302">
    <property type="entry name" value="cytochrome_P450"/>
    <property type="match status" value="1"/>
</dbReference>
<keyword evidence="5 7" id="KW-0408">Iron</keyword>
<dbReference type="GO" id="GO:0004497">
    <property type="term" value="F:monooxygenase activity"/>
    <property type="evidence" value="ECO:0007669"/>
    <property type="project" value="UniProtKB-KW"/>
</dbReference>
<evidence type="ECO:0000256" key="8">
    <source>
        <dbReference type="RuleBase" id="RU000461"/>
    </source>
</evidence>
<name>A0A9N8HI23_9STRA</name>
<evidence type="ECO:0000256" key="5">
    <source>
        <dbReference type="ARBA" id="ARBA00023004"/>
    </source>
</evidence>
<comment type="caution">
    <text evidence="9">The sequence shown here is derived from an EMBL/GenBank/DDBJ whole genome shotgun (WGS) entry which is preliminary data.</text>
</comment>
<evidence type="ECO:0000313" key="10">
    <source>
        <dbReference type="Proteomes" id="UP001153069"/>
    </source>
</evidence>
<dbReference type="PRINTS" id="PR00463">
    <property type="entry name" value="EP450I"/>
</dbReference>
<proteinExistence type="inferred from homology"/>
<keyword evidence="2 7" id="KW-0349">Heme</keyword>
<dbReference type="OrthoDB" id="6480556at2759"/>
<dbReference type="Gene3D" id="1.10.630.10">
    <property type="entry name" value="Cytochrome P450"/>
    <property type="match status" value="1"/>
</dbReference>
<dbReference type="EMBL" id="CAICTM010000671">
    <property type="protein sequence ID" value="CAB9514751.1"/>
    <property type="molecule type" value="Genomic_DNA"/>
</dbReference>
<dbReference type="Pfam" id="PF00067">
    <property type="entry name" value="p450"/>
    <property type="match status" value="1"/>
</dbReference>
<keyword evidence="10" id="KW-1185">Reference proteome</keyword>